<dbReference type="AlphaFoldDB" id="A0A2M7ALH8"/>
<evidence type="ECO:0000313" key="10">
    <source>
        <dbReference type="EMBL" id="PIU68252.1"/>
    </source>
</evidence>
<sequence length="313" mass="35390">MRKSIVTKILGIVILVPLFLFSIFTFLYIREAKAVFDNLHLNKAISLIQTLDANITNVKDLDDRDKLQLQIYKLMWLNPDLIQVSINLPGEKGLEVAASNNVNLVDKPAEKENQQSLDTDKIISQQTKAENARALLVVTPLHVAGQSIGTYEMVLSLSAVDQIVFQWEKNLLIINSLSLIILAFVSYFLLRKIIVDPIRMLSKGMEVVSGGNLNYAVKIKSQDEIGRLGSQFNDMARKLKTSQEQTEEYSQKLEKQVTSKTIELNKTADELEKRRQEMKVLSKMLKDSEIKMAQLGQKTREELEVAGGKKADR</sequence>
<evidence type="ECO:0000256" key="7">
    <source>
        <dbReference type="ARBA" id="ARBA00023136"/>
    </source>
</evidence>
<evidence type="ECO:0000313" key="11">
    <source>
        <dbReference type="Proteomes" id="UP000229916"/>
    </source>
</evidence>
<dbReference type="SMART" id="SM00304">
    <property type="entry name" value="HAMP"/>
    <property type="match status" value="1"/>
</dbReference>
<comment type="catalytic activity">
    <reaction evidence="1">
        <text>ATP + protein L-histidine = ADP + protein N-phospho-L-histidine.</text>
        <dbReference type="EC" id="2.7.13.3"/>
    </reaction>
</comment>
<evidence type="ECO:0000256" key="3">
    <source>
        <dbReference type="ARBA" id="ARBA00012438"/>
    </source>
</evidence>
<evidence type="ECO:0000256" key="6">
    <source>
        <dbReference type="ARBA" id="ARBA00022777"/>
    </source>
</evidence>
<feature type="transmembrane region" description="Helical" evidence="8">
    <location>
        <begin position="9"/>
        <end position="29"/>
    </location>
</feature>
<evidence type="ECO:0000259" key="9">
    <source>
        <dbReference type="PROSITE" id="PS50885"/>
    </source>
</evidence>
<dbReference type="InterPro" id="IPR003660">
    <property type="entry name" value="HAMP_dom"/>
</dbReference>
<gene>
    <name evidence="10" type="ORF">COS81_04655</name>
</gene>
<dbReference type="GO" id="GO:0007165">
    <property type="term" value="P:signal transduction"/>
    <property type="evidence" value="ECO:0007669"/>
    <property type="project" value="InterPro"/>
</dbReference>
<comment type="caution">
    <text evidence="10">The sequence shown here is derived from an EMBL/GenBank/DDBJ whole genome shotgun (WGS) entry which is preliminary data.</text>
</comment>
<dbReference type="SUPFAM" id="SSF158472">
    <property type="entry name" value="HAMP domain-like"/>
    <property type="match status" value="1"/>
</dbReference>
<dbReference type="PANTHER" id="PTHR45528:SF9">
    <property type="entry name" value="SENSOR HISTIDINE KINASE YBDK"/>
    <property type="match status" value="1"/>
</dbReference>
<dbReference type="PROSITE" id="PS50885">
    <property type="entry name" value="HAMP"/>
    <property type="match status" value="1"/>
</dbReference>
<keyword evidence="4" id="KW-0597">Phosphoprotein</keyword>
<evidence type="ECO:0000256" key="8">
    <source>
        <dbReference type="SAM" id="Phobius"/>
    </source>
</evidence>
<dbReference type="Proteomes" id="UP000229916">
    <property type="component" value="Unassembled WGS sequence"/>
</dbReference>
<proteinExistence type="predicted"/>
<dbReference type="EMBL" id="PEWD01000088">
    <property type="protein sequence ID" value="PIU68252.1"/>
    <property type="molecule type" value="Genomic_DNA"/>
</dbReference>
<dbReference type="PANTHER" id="PTHR45528">
    <property type="entry name" value="SENSOR HISTIDINE KINASE CPXA"/>
    <property type="match status" value="1"/>
</dbReference>
<accession>A0A2M7ALH8</accession>
<dbReference type="CDD" id="cd06225">
    <property type="entry name" value="HAMP"/>
    <property type="match status" value="1"/>
</dbReference>
<reference evidence="11" key="1">
    <citation type="submission" date="2017-09" db="EMBL/GenBank/DDBJ databases">
        <title>Depth-based differentiation of microbial function through sediment-hosted aquifers and enrichment of novel symbionts in the deep terrestrial subsurface.</title>
        <authorList>
            <person name="Probst A.J."/>
            <person name="Ladd B."/>
            <person name="Jarett J.K."/>
            <person name="Geller-Mcgrath D.E."/>
            <person name="Sieber C.M.K."/>
            <person name="Emerson J.B."/>
            <person name="Anantharaman K."/>
            <person name="Thomas B.C."/>
            <person name="Malmstrom R."/>
            <person name="Stieglmeier M."/>
            <person name="Klingl A."/>
            <person name="Woyke T."/>
            <person name="Ryan C.M."/>
            <person name="Banfield J.F."/>
        </authorList>
    </citation>
    <scope>NUCLEOTIDE SEQUENCE [LARGE SCALE GENOMIC DNA]</scope>
</reference>
<protein>
    <recommendedName>
        <fullName evidence="3">histidine kinase</fullName>
        <ecNumber evidence="3">2.7.13.3</ecNumber>
    </recommendedName>
</protein>
<keyword evidence="8" id="KW-0812">Transmembrane</keyword>
<evidence type="ECO:0000256" key="4">
    <source>
        <dbReference type="ARBA" id="ARBA00022553"/>
    </source>
</evidence>
<evidence type="ECO:0000256" key="2">
    <source>
        <dbReference type="ARBA" id="ARBA00004141"/>
    </source>
</evidence>
<dbReference type="InterPro" id="IPR050398">
    <property type="entry name" value="HssS/ArlS-like"/>
</dbReference>
<feature type="transmembrane region" description="Helical" evidence="8">
    <location>
        <begin position="171"/>
        <end position="190"/>
    </location>
</feature>
<evidence type="ECO:0000256" key="5">
    <source>
        <dbReference type="ARBA" id="ARBA00022679"/>
    </source>
</evidence>
<keyword evidence="6" id="KW-0418">Kinase</keyword>
<dbReference type="Gene3D" id="6.10.340.10">
    <property type="match status" value="1"/>
</dbReference>
<dbReference type="GO" id="GO:0016020">
    <property type="term" value="C:membrane"/>
    <property type="evidence" value="ECO:0007669"/>
    <property type="project" value="UniProtKB-SubCell"/>
</dbReference>
<keyword evidence="5" id="KW-0808">Transferase</keyword>
<dbReference type="GO" id="GO:0004673">
    <property type="term" value="F:protein histidine kinase activity"/>
    <property type="evidence" value="ECO:0007669"/>
    <property type="project" value="UniProtKB-EC"/>
</dbReference>
<dbReference type="Pfam" id="PF00672">
    <property type="entry name" value="HAMP"/>
    <property type="match status" value="1"/>
</dbReference>
<evidence type="ECO:0000256" key="1">
    <source>
        <dbReference type="ARBA" id="ARBA00000085"/>
    </source>
</evidence>
<keyword evidence="8" id="KW-1133">Transmembrane helix</keyword>
<name>A0A2M7ALH8_UNCKA</name>
<organism evidence="10 11">
    <name type="scientific">candidate division WWE3 bacterium CG06_land_8_20_14_3_00_42_16</name>
    <dbReference type="NCBI Taxonomy" id="1975083"/>
    <lineage>
        <taxon>Bacteria</taxon>
        <taxon>Katanobacteria</taxon>
    </lineage>
</organism>
<comment type="subcellular location">
    <subcellularLocation>
        <location evidence="2">Membrane</location>
        <topology evidence="2">Multi-pass membrane protein</topology>
    </subcellularLocation>
</comment>
<keyword evidence="7 8" id="KW-0472">Membrane</keyword>
<feature type="domain" description="HAMP" evidence="9">
    <location>
        <begin position="192"/>
        <end position="244"/>
    </location>
</feature>
<dbReference type="EC" id="2.7.13.3" evidence="3"/>